<protein>
    <submittedName>
        <fullName evidence="8">Cytochrome P450</fullName>
    </submittedName>
</protein>
<dbReference type="GO" id="GO:0016705">
    <property type="term" value="F:oxidoreductase activity, acting on paired donors, with incorporation or reduction of molecular oxygen"/>
    <property type="evidence" value="ECO:0007669"/>
    <property type="project" value="InterPro"/>
</dbReference>
<reference evidence="8 9" key="1">
    <citation type="submission" date="2020-04" db="EMBL/GenBank/DDBJ databases">
        <authorList>
            <person name="Zhang R."/>
            <person name="Schippers A."/>
        </authorList>
    </citation>
    <scope>NUCLEOTIDE SEQUENCE [LARGE SCALE GENOMIC DNA]</scope>
    <source>
        <strain evidence="8 9">DSM 109850</strain>
    </source>
</reference>
<dbReference type="PANTHER" id="PTHR46696">
    <property type="entry name" value="P450, PUTATIVE (EUROFUNG)-RELATED"/>
    <property type="match status" value="1"/>
</dbReference>
<evidence type="ECO:0000256" key="3">
    <source>
        <dbReference type="ARBA" id="ARBA00022723"/>
    </source>
</evidence>
<dbReference type="InterPro" id="IPR001128">
    <property type="entry name" value="Cyt_P450"/>
</dbReference>
<evidence type="ECO:0000256" key="4">
    <source>
        <dbReference type="ARBA" id="ARBA00023002"/>
    </source>
</evidence>
<keyword evidence="4 7" id="KW-0560">Oxidoreductase</keyword>
<dbReference type="EMBL" id="JABBVZ010000054">
    <property type="protein sequence ID" value="NMP23528.1"/>
    <property type="molecule type" value="Genomic_DNA"/>
</dbReference>
<dbReference type="GO" id="GO:0004497">
    <property type="term" value="F:monooxygenase activity"/>
    <property type="evidence" value="ECO:0007669"/>
    <property type="project" value="UniProtKB-KW"/>
</dbReference>
<dbReference type="AlphaFoldDB" id="A0A7Y0L557"/>
<comment type="similarity">
    <text evidence="1 7">Belongs to the cytochrome P450 family.</text>
</comment>
<gene>
    <name evidence="8" type="ORF">HIJ39_14365</name>
</gene>
<accession>A0A7Y0L557</accession>
<dbReference type="Pfam" id="PF00067">
    <property type="entry name" value="p450"/>
    <property type="match status" value="2"/>
</dbReference>
<keyword evidence="3 7" id="KW-0479">Metal-binding</keyword>
<dbReference type="InterPro" id="IPR036396">
    <property type="entry name" value="Cyt_P450_sf"/>
</dbReference>
<evidence type="ECO:0000313" key="9">
    <source>
        <dbReference type="Proteomes" id="UP000533476"/>
    </source>
</evidence>
<dbReference type="FunFam" id="1.10.630.10:FF:000018">
    <property type="entry name" value="Cytochrome P450 monooxygenase"/>
    <property type="match status" value="1"/>
</dbReference>
<dbReference type="PRINTS" id="PR00359">
    <property type="entry name" value="BP450"/>
</dbReference>
<dbReference type="InterPro" id="IPR002397">
    <property type="entry name" value="Cyt_P450_B"/>
</dbReference>
<dbReference type="Gene3D" id="1.10.630.10">
    <property type="entry name" value="Cytochrome P450"/>
    <property type="match status" value="1"/>
</dbReference>
<dbReference type="InterPro" id="IPR017972">
    <property type="entry name" value="Cyt_P450_CS"/>
</dbReference>
<keyword evidence="9" id="KW-1185">Reference proteome</keyword>
<name>A0A7Y0L557_9FIRM</name>
<proteinExistence type="inferred from homology"/>
<keyword evidence="2 7" id="KW-0349">Heme</keyword>
<dbReference type="Proteomes" id="UP000533476">
    <property type="component" value="Unassembled WGS sequence"/>
</dbReference>
<dbReference type="GO" id="GO:0020037">
    <property type="term" value="F:heme binding"/>
    <property type="evidence" value="ECO:0007669"/>
    <property type="project" value="InterPro"/>
</dbReference>
<evidence type="ECO:0000256" key="7">
    <source>
        <dbReference type="RuleBase" id="RU000461"/>
    </source>
</evidence>
<dbReference type="GO" id="GO:0005506">
    <property type="term" value="F:iron ion binding"/>
    <property type="evidence" value="ECO:0007669"/>
    <property type="project" value="InterPro"/>
</dbReference>
<evidence type="ECO:0000256" key="5">
    <source>
        <dbReference type="ARBA" id="ARBA00023004"/>
    </source>
</evidence>
<evidence type="ECO:0000256" key="6">
    <source>
        <dbReference type="ARBA" id="ARBA00023033"/>
    </source>
</evidence>
<comment type="caution">
    <text evidence="8">The sequence shown here is derived from an EMBL/GenBank/DDBJ whole genome shotgun (WGS) entry which is preliminary data.</text>
</comment>
<keyword evidence="5 7" id="KW-0408">Iron</keyword>
<dbReference type="PANTHER" id="PTHR46696:SF1">
    <property type="entry name" value="CYTOCHROME P450 YJIB-RELATED"/>
    <property type="match status" value="1"/>
</dbReference>
<organism evidence="8 9">
    <name type="scientific">Sulfobacillus harzensis</name>
    <dbReference type="NCBI Taxonomy" id="2729629"/>
    <lineage>
        <taxon>Bacteria</taxon>
        <taxon>Bacillati</taxon>
        <taxon>Bacillota</taxon>
        <taxon>Clostridia</taxon>
        <taxon>Eubacteriales</taxon>
        <taxon>Clostridiales Family XVII. Incertae Sedis</taxon>
        <taxon>Sulfobacillus</taxon>
    </lineage>
</organism>
<dbReference type="CDD" id="cd20625">
    <property type="entry name" value="CYP164-like"/>
    <property type="match status" value="1"/>
</dbReference>
<dbReference type="RefSeq" id="WP_169100880.1">
    <property type="nucleotide sequence ID" value="NZ_JABBVZ010000054.1"/>
</dbReference>
<dbReference type="SUPFAM" id="SSF48264">
    <property type="entry name" value="Cytochrome P450"/>
    <property type="match status" value="1"/>
</dbReference>
<dbReference type="PRINTS" id="PR00385">
    <property type="entry name" value="P450"/>
</dbReference>
<evidence type="ECO:0000256" key="2">
    <source>
        <dbReference type="ARBA" id="ARBA00022617"/>
    </source>
</evidence>
<dbReference type="PROSITE" id="PS00086">
    <property type="entry name" value="CYTOCHROME_P450"/>
    <property type="match status" value="1"/>
</dbReference>
<evidence type="ECO:0000256" key="1">
    <source>
        <dbReference type="ARBA" id="ARBA00010617"/>
    </source>
</evidence>
<keyword evidence="6 7" id="KW-0503">Monooxygenase</keyword>
<evidence type="ECO:0000313" key="8">
    <source>
        <dbReference type="EMBL" id="NMP23528.1"/>
    </source>
</evidence>
<sequence length="392" mass="44029">MGPLGAAIWLSRLGLRQSELMENPYPIYHTWREEHPVWEVEPGQWILFRYEDTKRVLTEPAFVKGEPWTESPPPEYPYLPDLSPSMLMSNPPDHTRLRGLVSQAFQPRHLKRLEPFITKLAEDLVEQLVSQSGGNLVADFAFPLPAFVIAELLGVPQSDHGRFRAWSQQVARLLDPSQTPEARQHAAAARWELLDYFHHLIAKKRQQPADDLLTELIRAESEGDRLSPGELLSMALLLLVAGHETTTNLLSMGTLALIEHSQLPDDWHLAIEELLRYTSPVQLDARLTAGPLTIEEFEIPEGSWLTVAIGSANHDPAIFANPDSLNLTRSPNPHMAFGRGIHFCLGAGLARMEAAIAFPILWRQRWTLEGQPLWNENIVLRGLTALPVKVGA</sequence>